<keyword evidence="5" id="KW-0547">Nucleotide-binding</keyword>
<evidence type="ECO:0000259" key="17">
    <source>
        <dbReference type="PROSITE" id="PS50011"/>
    </source>
</evidence>
<dbReference type="PANTHER" id="PTHR11920">
    <property type="entry name" value="GUANYLYL CYCLASE"/>
    <property type="match status" value="1"/>
</dbReference>
<reference evidence="19" key="1">
    <citation type="submission" date="2021-01" db="UniProtKB">
        <authorList>
            <consortium name="EnsemblMetazoa"/>
        </authorList>
    </citation>
    <scope>IDENTIFICATION</scope>
</reference>
<evidence type="ECO:0000256" key="15">
    <source>
        <dbReference type="SAM" id="Phobius"/>
    </source>
</evidence>
<dbReference type="GO" id="GO:0007168">
    <property type="term" value="P:receptor guanylyl cyclase signaling pathway"/>
    <property type="evidence" value="ECO:0007669"/>
    <property type="project" value="TreeGrafter"/>
</dbReference>
<dbReference type="Gene3D" id="6.10.250.780">
    <property type="match status" value="1"/>
</dbReference>
<keyword evidence="7" id="KW-0342">GTP-binding</keyword>
<evidence type="ECO:0000259" key="18">
    <source>
        <dbReference type="PROSITE" id="PS50125"/>
    </source>
</evidence>
<keyword evidence="9" id="KW-0675">Receptor</keyword>
<dbReference type="SUPFAM" id="SSF55073">
    <property type="entry name" value="Nucleotide cyclase"/>
    <property type="match status" value="1"/>
</dbReference>
<dbReference type="GO" id="GO:0004016">
    <property type="term" value="F:adenylate cyclase activity"/>
    <property type="evidence" value="ECO:0007669"/>
    <property type="project" value="TreeGrafter"/>
</dbReference>
<evidence type="ECO:0000256" key="4">
    <source>
        <dbReference type="ARBA" id="ARBA00022729"/>
    </source>
</evidence>
<keyword evidence="8 15" id="KW-0472">Membrane</keyword>
<feature type="signal peptide" evidence="16">
    <location>
        <begin position="1"/>
        <end position="31"/>
    </location>
</feature>
<dbReference type="Pfam" id="PF07701">
    <property type="entry name" value="HNOBA"/>
    <property type="match status" value="1"/>
</dbReference>
<dbReference type="GO" id="GO:0035556">
    <property type="term" value="P:intracellular signal transduction"/>
    <property type="evidence" value="ECO:0007669"/>
    <property type="project" value="InterPro"/>
</dbReference>
<evidence type="ECO:0000313" key="20">
    <source>
        <dbReference type="Proteomes" id="UP000594262"/>
    </source>
</evidence>
<dbReference type="PRINTS" id="PR00255">
    <property type="entry name" value="NATPEPTIDER"/>
</dbReference>
<dbReference type="Proteomes" id="UP000594262">
    <property type="component" value="Unplaced"/>
</dbReference>
<evidence type="ECO:0000256" key="11">
    <source>
        <dbReference type="ARBA" id="ARBA00023239"/>
    </source>
</evidence>
<comment type="catalytic activity">
    <reaction evidence="14">
        <text>GTP = 3',5'-cyclic GMP + diphosphate</text>
        <dbReference type="Rhea" id="RHEA:13665"/>
        <dbReference type="ChEBI" id="CHEBI:33019"/>
        <dbReference type="ChEBI" id="CHEBI:37565"/>
        <dbReference type="ChEBI" id="CHEBI:57746"/>
        <dbReference type="EC" id="4.6.1.2"/>
    </reaction>
</comment>
<dbReference type="RefSeq" id="XP_066919565.1">
    <property type="nucleotide sequence ID" value="XM_067063464.1"/>
</dbReference>
<dbReference type="Gene3D" id="3.30.70.1230">
    <property type="entry name" value="Nucleotide cyclase"/>
    <property type="match status" value="1"/>
</dbReference>
<evidence type="ECO:0000256" key="7">
    <source>
        <dbReference type="ARBA" id="ARBA00023134"/>
    </source>
</evidence>
<keyword evidence="11 13" id="KW-0456">Lyase</keyword>
<dbReference type="InterPro" id="IPR011009">
    <property type="entry name" value="Kinase-like_dom_sf"/>
</dbReference>
<dbReference type="GO" id="GO:0005524">
    <property type="term" value="F:ATP binding"/>
    <property type="evidence" value="ECO:0007669"/>
    <property type="project" value="InterPro"/>
</dbReference>
<dbReference type="Pfam" id="PF07714">
    <property type="entry name" value="PK_Tyr_Ser-Thr"/>
    <property type="match status" value="1"/>
</dbReference>
<dbReference type="PROSITE" id="PS50011">
    <property type="entry name" value="PROTEIN_KINASE_DOM"/>
    <property type="match status" value="1"/>
</dbReference>
<dbReference type="EnsemblMetazoa" id="CLYHEMT017069.4">
    <property type="protein sequence ID" value="CLYHEMP017069.4"/>
    <property type="gene ID" value="CLYHEMG017069"/>
</dbReference>
<evidence type="ECO:0000256" key="3">
    <source>
        <dbReference type="ARBA" id="ARBA00022692"/>
    </source>
</evidence>
<feature type="domain" description="Guanylate cyclase" evidence="18">
    <location>
        <begin position="927"/>
        <end position="1057"/>
    </location>
</feature>
<dbReference type="PANTHER" id="PTHR11920:SF496">
    <property type="entry name" value="GUANYLATE CYCLASE"/>
    <property type="match status" value="1"/>
</dbReference>
<sequence>MNIYQRLFSRTSIQFFVLLLSCELICRCTHAKLYARSLNNANNLYSGNNKNNNNNNSTVLNRTIVTLGVFVPWTGSWPVGKKLASAATVAIDDINNDTTLMKNEHLQFIWKDDKCDGEQTVGKTAELYYTYENQGRKGVDAYIGPYCSEGCVSGGLLAAFLEKPMISYSCSKDTLSNKTIYPTFARTKTFVRSYPKILSRKLVALMKKHGWSLITLVVSTESGWHTFAQGVFTELMQHNIQVADKLTYNKNKNDYEHVLNLAKDKARIFALLGYHPETAKLLVKAREMGMFNGENVFITMDFEVESNWEKQDWLGGYTVDEAFNGFLDMSVESPESLGDGTYKKFQERVREKMAEDPFDYQMKPDEKVHIDAAFLYDAIYLYALAYNKTKAAGGDPYNATQLMKNVFSANFRGKTGQVVLKKGDRTPILEVRNFQSGKPVHICTFGLQENDECTNSKGKVDIVWPGGVKTAPLDRPKCGFNGELCKQDEDQENTLIQILAIIFGILFILIGLIVVFVYKRRKYEKDLLGKGFIVNYDEIVNQGTYGGGGGGHAQQNGKVMGGSISSKSPSFRHKYRSMSRLPDTYSVQSDTESMMERSQFIVSYRGQHVMIKKLNKTTSNVNRENLLEFKQIREIHHVNVCQVVGVCVQCPNVCILTQYCSKGSLQDVLQNSDIRLDWMFKMSFATDIASGAYELHRNGIIHGRLHSNNCVIDNRWVCKITDYGMDKFKQTHHNNNQEDETEYQKYRKLLWQAPELLKSTSSDDKDGKTKEGDIYSFGIILSEILTREDPYYDYEMEPKDIIKNVRARHEPPFRPKVNEADCEDNRYCALMKSCWTDCPSQRPNFENVKGRLKRMSGGRTGNLMDNMIEMMGRYTDNLEDLVEERTQQLAAEKAKTDELLYKMLPKTIAEQLKMGEQVTAETFESVTIFFSDIVGFTSLAGASTPMQVVDLLNDLYTCFDKCIDNYDVYKVETIGDAYMVVSGLPQRNGFKHAGEIATMSLDLLHHTKTFRIRHLPEKFLQLRIGIHSGSCVAGVVGLKMPRYCLFGDTVNYASRMESSGLALRVHISPECKELLDQLGGYQLIDRGPTNMKGKGTINTYFLGGKQGFDKSLPDLTNAAGLDQHVFK</sequence>
<dbReference type="InterPro" id="IPR000719">
    <property type="entry name" value="Prot_kinase_dom"/>
</dbReference>
<keyword evidence="3 15" id="KW-0812">Transmembrane</keyword>
<dbReference type="Gene3D" id="3.40.50.2300">
    <property type="match status" value="2"/>
</dbReference>
<dbReference type="PROSITE" id="PS50125">
    <property type="entry name" value="GUANYLATE_CYCLASE_2"/>
    <property type="match status" value="1"/>
</dbReference>
<name>A0A7M5X321_9CNID</name>
<evidence type="ECO:0000256" key="9">
    <source>
        <dbReference type="ARBA" id="ARBA00023170"/>
    </source>
</evidence>
<protein>
    <recommendedName>
        <fullName evidence="2 14">Guanylate cyclase</fullName>
        <ecNumber evidence="2 14">4.6.1.2</ecNumber>
    </recommendedName>
</protein>
<keyword evidence="10" id="KW-0325">Glycoprotein</keyword>
<dbReference type="GO" id="GO:0001653">
    <property type="term" value="F:peptide receptor activity"/>
    <property type="evidence" value="ECO:0007669"/>
    <property type="project" value="TreeGrafter"/>
</dbReference>
<feature type="domain" description="Protein kinase" evidence="17">
    <location>
        <begin position="539"/>
        <end position="855"/>
    </location>
</feature>
<dbReference type="Pfam" id="PF00211">
    <property type="entry name" value="Guanylate_cyc"/>
    <property type="match status" value="1"/>
</dbReference>
<dbReference type="InterPro" id="IPR001828">
    <property type="entry name" value="ANF_lig-bd_rcpt"/>
</dbReference>
<proteinExistence type="inferred from homology"/>
<dbReference type="SUPFAM" id="SSF53822">
    <property type="entry name" value="Periplasmic binding protein-like I"/>
    <property type="match status" value="1"/>
</dbReference>
<dbReference type="InterPro" id="IPR029787">
    <property type="entry name" value="Nucleotide_cyclase"/>
</dbReference>
<evidence type="ECO:0000256" key="10">
    <source>
        <dbReference type="ARBA" id="ARBA00023180"/>
    </source>
</evidence>
<evidence type="ECO:0000256" key="8">
    <source>
        <dbReference type="ARBA" id="ARBA00023136"/>
    </source>
</evidence>
<evidence type="ECO:0000313" key="19">
    <source>
        <dbReference type="EnsemblMetazoa" id="CLYHEMP017069.4"/>
    </source>
</evidence>
<evidence type="ECO:0000256" key="6">
    <source>
        <dbReference type="ARBA" id="ARBA00022989"/>
    </source>
</evidence>
<dbReference type="InterPro" id="IPR001054">
    <property type="entry name" value="A/G_cyclase"/>
</dbReference>
<dbReference type="GeneID" id="136806880"/>
<dbReference type="SMART" id="SM00044">
    <property type="entry name" value="CYCc"/>
    <property type="match status" value="1"/>
</dbReference>
<dbReference type="SUPFAM" id="SSF56112">
    <property type="entry name" value="Protein kinase-like (PK-like)"/>
    <property type="match status" value="1"/>
</dbReference>
<dbReference type="Pfam" id="PF01094">
    <property type="entry name" value="ANF_receptor"/>
    <property type="match status" value="1"/>
</dbReference>
<dbReference type="InterPro" id="IPR001170">
    <property type="entry name" value="ANPR/GUC"/>
</dbReference>
<keyword evidence="4 16" id="KW-0732">Signal</keyword>
<dbReference type="InterPro" id="IPR018297">
    <property type="entry name" value="A/G_cyclase_CS"/>
</dbReference>
<keyword evidence="20" id="KW-1185">Reference proteome</keyword>
<evidence type="ECO:0000256" key="5">
    <source>
        <dbReference type="ARBA" id="ARBA00022741"/>
    </source>
</evidence>
<organism evidence="19 20">
    <name type="scientific">Clytia hemisphaerica</name>
    <dbReference type="NCBI Taxonomy" id="252671"/>
    <lineage>
        <taxon>Eukaryota</taxon>
        <taxon>Metazoa</taxon>
        <taxon>Cnidaria</taxon>
        <taxon>Hydrozoa</taxon>
        <taxon>Hydroidolina</taxon>
        <taxon>Leptothecata</taxon>
        <taxon>Obeliida</taxon>
        <taxon>Clytiidae</taxon>
        <taxon>Clytia</taxon>
    </lineage>
</organism>
<keyword evidence="12 14" id="KW-0141">cGMP biosynthesis</keyword>
<feature type="chain" id="PRO_5029752570" description="Guanylate cyclase" evidence="16">
    <location>
        <begin position="32"/>
        <end position="1127"/>
    </location>
</feature>
<keyword evidence="6 15" id="KW-1133">Transmembrane helix</keyword>
<dbReference type="Gene3D" id="1.10.510.10">
    <property type="entry name" value="Transferase(Phosphotransferase) domain 1"/>
    <property type="match status" value="1"/>
</dbReference>
<dbReference type="AlphaFoldDB" id="A0A7M5X321"/>
<dbReference type="PROSITE" id="PS51257">
    <property type="entry name" value="PROKAR_LIPOPROTEIN"/>
    <property type="match status" value="1"/>
</dbReference>
<dbReference type="CDD" id="cd06352">
    <property type="entry name" value="PBP1_NPR_GC-like"/>
    <property type="match status" value="1"/>
</dbReference>
<dbReference type="OrthoDB" id="1890790at2759"/>
<feature type="transmembrane region" description="Helical" evidence="15">
    <location>
        <begin position="495"/>
        <end position="518"/>
    </location>
</feature>
<dbReference type="InterPro" id="IPR011645">
    <property type="entry name" value="HNOB_dom_associated"/>
</dbReference>
<dbReference type="GO" id="GO:0004383">
    <property type="term" value="F:guanylate cyclase activity"/>
    <property type="evidence" value="ECO:0007669"/>
    <property type="project" value="UniProtKB-EC"/>
</dbReference>
<dbReference type="GO" id="GO:0004672">
    <property type="term" value="F:protein kinase activity"/>
    <property type="evidence" value="ECO:0007669"/>
    <property type="project" value="InterPro"/>
</dbReference>
<dbReference type="InterPro" id="IPR028082">
    <property type="entry name" value="Peripla_BP_I"/>
</dbReference>
<evidence type="ECO:0000256" key="12">
    <source>
        <dbReference type="ARBA" id="ARBA00023293"/>
    </source>
</evidence>
<dbReference type="GO" id="GO:0005886">
    <property type="term" value="C:plasma membrane"/>
    <property type="evidence" value="ECO:0007669"/>
    <property type="project" value="TreeGrafter"/>
</dbReference>
<accession>A0A7M5X321</accession>
<dbReference type="InterPro" id="IPR001245">
    <property type="entry name" value="Ser-Thr/Tyr_kinase_cat_dom"/>
</dbReference>
<evidence type="ECO:0000256" key="13">
    <source>
        <dbReference type="RuleBase" id="RU000405"/>
    </source>
</evidence>
<dbReference type="GO" id="GO:0005525">
    <property type="term" value="F:GTP binding"/>
    <property type="evidence" value="ECO:0007669"/>
    <property type="project" value="UniProtKB-KW"/>
</dbReference>
<evidence type="ECO:0000256" key="16">
    <source>
        <dbReference type="SAM" id="SignalP"/>
    </source>
</evidence>
<evidence type="ECO:0000256" key="2">
    <source>
        <dbReference type="ARBA" id="ARBA00012202"/>
    </source>
</evidence>
<comment type="subcellular location">
    <subcellularLocation>
        <location evidence="1">Membrane</location>
        <topology evidence="1">Single-pass type I membrane protein</topology>
    </subcellularLocation>
</comment>
<comment type="similarity">
    <text evidence="13">Belongs to the adenylyl cyclase class-4/guanylyl cyclase family.</text>
</comment>
<dbReference type="InterPro" id="IPR050401">
    <property type="entry name" value="Cyclic_nucleotide_synthase"/>
</dbReference>
<dbReference type="PROSITE" id="PS00452">
    <property type="entry name" value="GUANYLATE_CYCLASE_1"/>
    <property type="match status" value="1"/>
</dbReference>
<evidence type="ECO:0000256" key="1">
    <source>
        <dbReference type="ARBA" id="ARBA00004479"/>
    </source>
</evidence>
<evidence type="ECO:0000256" key="14">
    <source>
        <dbReference type="RuleBase" id="RU003431"/>
    </source>
</evidence>
<dbReference type="CDD" id="cd07302">
    <property type="entry name" value="CHD"/>
    <property type="match status" value="1"/>
</dbReference>
<dbReference type="EC" id="4.6.1.2" evidence="2 14"/>
<dbReference type="FunFam" id="3.30.70.1230:FF:000004">
    <property type="entry name" value="Guanylate cyclase"/>
    <property type="match status" value="1"/>
</dbReference>